<dbReference type="AlphaFoldDB" id="A0A0D7A0V4"/>
<dbReference type="OrthoDB" id="5319015at2759"/>
<dbReference type="Proteomes" id="UP000054144">
    <property type="component" value="Unassembled WGS sequence"/>
</dbReference>
<gene>
    <name evidence="2" type="ORF">FISHEDRAFT_51547</name>
</gene>
<keyword evidence="1" id="KW-1133">Transmembrane helix</keyword>
<feature type="transmembrane region" description="Helical" evidence="1">
    <location>
        <begin position="6"/>
        <end position="26"/>
    </location>
</feature>
<evidence type="ECO:0000256" key="1">
    <source>
        <dbReference type="SAM" id="Phobius"/>
    </source>
</evidence>
<keyword evidence="1" id="KW-0812">Transmembrane</keyword>
<organism evidence="2 3">
    <name type="scientific">Fistulina hepatica ATCC 64428</name>
    <dbReference type="NCBI Taxonomy" id="1128425"/>
    <lineage>
        <taxon>Eukaryota</taxon>
        <taxon>Fungi</taxon>
        <taxon>Dikarya</taxon>
        <taxon>Basidiomycota</taxon>
        <taxon>Agaricomycotina</taxon>
        <taxon>Agaricomycetes</taxon>
        <taxon>Agaricomycetidae</taxon>
        <taxon>Agaricales</taxon>
        <taxon>Fistulinaceae</taxon>
        <taxon>Fistulina</taxon>
    </lineage>
</organism>
<protein>
    <submittedName>
        <fullName evidence="2">Uncharacterized protein</fullName>
    </submittedName>
</protein>
<dbReference type="EMBL" id="KN882092">
    <property type="protein sequence ID" value="KIY44423.1"/>
    <property type="molecule type" value="Genomic_DNA"/>
</dbReference>
<keyword evidence="1" id="KW-0472">Membrane</keyword>
<evidence type="ECO:0000313" key="3">
    <source>
        <dbReference type="Proteomes" id="UP000054144"/>
    </source>
</evidence>
<accession>A0A0D7A0V4</accession>
<proteinExistence type="predicted"/>
<reference evidence="2 3" key="1">
    <citation type="journal article" date="2015" name="Fungal Genet. Biol.">
        <title>Evolution of novel wood decay mechanisms in Agaricales revealed by the genome sequences of Fistulina hepatica and Cylindrobasidium torrendii.</title>
        <authorList>
            <person name="Floudas D."/>
            <person name="Held B.W."/>
            <person name="Riley R."/>
            <person name="Nagy L.G."/>
            <person name="Koehler G."/>
            <person name="Ransdell A.S."/>
            <person name="Younus H."/>
            <person name="Chow J."/>
            <person name="Chiniquy J."/>
            <person name="Lipzen A."/>
            <person name="Tritt A."/>
            <person name="Sun H."/>
            <person name="Haridas S."/>
            <person name="LaButti K."/>
            <person name="Ohm R.A."/>
            <person name="Kues U."/>
            <person name="Blanchette R.A."/>
            <person name="Grigoriev I.V."/>
            <person name="Minto R.E."/>
            <person name="Hibbett D.S."/>
        </authorList>
    </citation>
    <scope>NUCLEOTIDE SEQUENCE [LARGE SCALE GENOMIC DNA]</scope>
    <source>
        <strain evidence="2 3">ATCC 64428</strain>
    </source>
</reference>
<evidence type="ECO:0000313" key="2">
    <source>
        <dbReference type="EMBL" id="KIY44423.1"/>
    </source>
</evidence>
<keyword evidence="3" id="KW-1185">Reference proteome</keyword>
<name>A0A0D7A0V4_9AGAR</name>
<sequence>MGLGLDPAASVAVGAIVALSAVRYGAGQWERAKKRWLQDSFRVIVGLDRDIKTVVDRVIKNQVTAVANRGCTGLVQILRTRHSEIDAVREELRALQGQVASAERA</sequence>